<comment type="subcellular location">
    <subcellularLocation>
        <location evidence="1">Membrane</location>
        <topology evidence="1">Multi-pass membrane protein</topology>
    </subcellularLocation>
</comment>
<evidence type="ECO:0000256" key="6">
    <source>
        <dbReference type="ARBA" id="ARBA00022989"/>
    </source>
</evidence>
<sequence length="366" mass="41037">MDGELKGLIKVCLSVLASLSYCHFIVSKIPKGKLRLLFLVPILCIFTLLPSLLSSVHLTAGSCFLITWLANFKLILFAFDQGPLASHPPKSFLSFVSIAFLPIKIKHDVDVPSPTNNLNLKYCKSNPSPPHFTKGKSGTKSPLKNLSIKALLYAILLRIYDYKQYLHRNLVITLYCCHVFLLLEFLLAPAAFLARALLGQELEPQSDEPYLSTSLQDFWGRRWNLMVTSILRPTVYDPMRSLSERVFGRKWASLPAVLAAFLVSALMHELIYYYATRAAPTGEVTCFFLLHGVCTALETVVKNAVKGRLQLHRAISRALTLGFVVATAVWLLFPPLVRNGTDTTAIWESRAVIAFVKEKLELRIEN</sequence>
<evidence type="ECO:0000313" key="11">
    <source>
        <dbReference type="RefSeq" id="XP_010240864.1"/>
    </source>
</evidence>
<gene>
    <name evidence="11" type="primary">LOC104585619</name>
</gene>
<accession>A0A1U7Z182</accession>
<evidence type="ECO:0000256" key="3">
    <source>
        <dbReference type="ARBA" id="ARBA00007282"/>
    </source>
</evidence>
<dbReference type="PANTHER" id="PTHR31595:SF57">
    <property type="entry name" value="OS04G0481900 PROTEIN"/>
    <property type="match status" value="1"/>
</dbReference>
<comment type="pathway">
    <text evidence="2">Secondary metabolite biosynthesis.</text>
</comment>
<dbReference type="InterPro" id="IPR044851">
    <property type="entry name" value="Wax_synthase"/>
</dbReference>
<dbReference type="GO" id="GO:0008374">
    <property type="term" value="F:O-acyltransferase activity"/>
    <property type="evidence" value="ECO:0007669"/>
    <property type="project" value="InterPro"/>
</dbReference>
<dbReference type="OMA" id="FYVTHEM"/>
<keyword evidence="10" id="KW-1185">Reference proteome</keyword>
<keyword evidence="7" id="KW-0472">Membrane</keyword>
<organism evidence="10 11">
    <name type="scientific">Nelumbo nucifera</name>
    <name type="common">Sacred lotus</name>
    <dbReference type="NCBI Taxonomy" id="4432"/>
    <lineage>
        <taxon>Eukaryota</taxon>
        <taxon>Viridiplantae</taxon>
        <taxon>Streptophyta</taxon>
        <taxon>Embryophyta</taxon>
        <taxon>Tracheophyta</taxon>
        <taxon>Spermatophyta</taxon>
        <taxon>Magnoliopsida</taxon>
        <taxon>Proteales</taxon>
        <taxon>Nelumbonaceae</taxon>
        <taxon>Nelumbo</taxon>
    </lineage>
</organism>
<dbReference type="AlphaFoldDB" id="A0A1U7Z182"/>
<dbReference type="GO" id="GO:0016020">
    <property type="term" value="C:membrane"/>
    <property type="evidence" value="ECO:0007669"/>
    <property type="project" value="UniProtKB-SubCell"/>
</dbReference>
<evidence type="ECO:0000256" key="1">
    <source>
        <dbReference type="ARBA" id="ARBA00004141"/>
    </source>
</evidence>
<evidence type="ECO:0000256" key="2">
    <source>
        <dbReference type="ARBA" id="ARBA00005179"/>
    </source>
</evidence>
<dbReference type="eggNOG" id="ENOG502QSCR">
    <property type="taxonomic scope" value="Eukaryota"/>
</dbReference>
<dbReference type="OrthoDB" id="1077582at2759"/>
<evidence type="ECO:0000256" key="4">
    <source>
        <dbReference type="ARBA" id="ARBA00022679"/>
    </source>
</evidence>
<evidence type="ECO:0000313" key="10">
    <source>
        <dbReference type="Proteomes" id="UP000189703"/>
    </source>
</evidence>
<dbReference type="RefSeq" id="XP_010240864.1">
    <property type="nucleotide sequence ID" value="XM_010242562.2"/>
</dbReference>
<dbReference type="FunCoup" id="A0A1U7Z182">
    <property type="interactions" value="1"/>
</dbReference>
<evidence type="ECO:0000256" key="5">
    <source>
        <dbReference type="ARBA" id="ARBA00022692"/>
    </source>
</evidence>
<dbReference type="GeneID" id="104585619"/>
<protein>
    <submittedName>
        <fullName evidence="11">Probable long-chain-alcohol O-fatty-acyltransferase 5</fullName>
    </submittedName>
</protein>
<feature type="domain" description="Wax synthase" evidence="9">
    <location>
        <begin position="203"/>
        <end position="289"/>
    </location>
</feature>
<keyword evidence="8" id="KW-0012">Acyltransferase</keyword>
<keyword evidence="6" id="KW-1133">Transmembrane helix</keyword>
<dbReference type="Pfam" id="PF13813">
    <property type="entry name" value="MBOAT_2"/>
    <property type="match status" value="1"/>
</dbReference>
<evidence type="ECO:0000256" key="8">
    <source>
        <dbReference type="ARBA" id="ARBA00023315"/>
    </source>
</evidence>
<dbReference type="InterPro" id="IPR032805">
    <property type="entry name" value="Wax_synthase_dom"/>
</dbReference>
<name>A0A1U7Z182_NELNU</name>
<reference evidence="11" key="1">
    <citation type="submission" date="2025-08" db="UniProtKB">
        <authorList>
            <consortium name="RefSeq"/>
        </authorList>
    </citation>
    <scope>IDENTIFICATION</scope>
</reference>
<dbReference type="GO" id="GO:0006629">
    <property type="term" value="P:lipid metabolic process"/>
    <property type="evidence" value="ECO:0007669"/>
    <property type="project" value="InterPro"/>
</dbReference>
<dbReference type="PIRSF" id="PIRSF037006">
    <property type="entry name" value="Wax_synthase"/>
    <property type="match status" value="1"/>
</dbReference>
<evidence type="ECO:0000256" key="7">
    <source>
        <dbReference type="ARBA" id="ARBA00023136"/>
    </source>
</evidence>
<dbReference type="KEGG" id="nnu:104585619"/>
<keyword evidence="4" id="KW-0808">Transferase</keyword>
<evidence type="ECO:0000259" key="9">
    <source>
        <dbReference type="Pfam" id="PF13813"/>
    </source>
</evidence>
<dbReference type="Proteomes" id="UP000189703">
    <property type="component" value="Unplaced"/>
</dbReference>
<dbReference type="InterPro" id="IPR017088">
    <property type="entry name" value="Wax_synthase_Magnoliopsida"/>
</dbReference>
<proteinExistence type="inferred from homology"/>
<dbReference type="STRING" id="4432.A0A1U7Z182"/>
<comment type="similarity">
    <text evidence="3">Belongs to the wax synthase family.</text>
</comment>
<dbReference type="PANTHER" id="PTHR31595">
    <property type="entry name" value="LONG-CHAIN-ALCOHOL O-FATTY-ACYLTRANSFERASE 3-RELATED"/>
    <property type="match status" value="1"/>
</dbReference>
<keyword evidence="5" id="KW-0812">Transmembrane</keyword>